<accession>A0A1H9MNG2</accession>
<gene>
    <name evidence="2" type="ORF">SAMN04488038_1311</name>
</gene>
<feature type="domain" description="DNA mimic protein DMP19 C-terminal" evidence="1">
    <location>
        <begin position="36"/>
        <end position="138"/>
    </location>
</feature>
<keyword evidence="3" id="KW-1185">Reference proteome</keyword>
<dbReference type="AlphaFoldDB" id="A0A1H9MNG2"/>
<sequence length="166" mass="19613">MTTAPVEELIYEWLNARYPNGPVWFDEDMPADRLPPLETRMLYAFNVIEYNISNGGWSQFLWNCLPNWRSILETAQKGYRLIGANEQADTLETLRSLCEQDESECLAAIERNDGSMNTFAEFTRRSYRNTYSDWQSLFWGDIYERRTAWLNENEERLRSLIGRNDS</sequence>
<dbReference type="Pfam" id="PF14300">
    <property type="entry name" value="DMP19"/>
    <property type="match status" value="1"/>
</dbReference>
<evidence type="ECO:0000313" key="2">
    <source>
        <dbReference type="EMBL" id="SER25007.1"/>
    </source>
</evidence>
<evidence type="ECO:0000313" key="3">
    <source>
        <dbReference type="Proteomes" id="UP000199233"/>
    </source>
</evidence>
<proteinExistence type="predicted"/>
<protein>
    <recommendedName>
        <fullName evidence="1">DNA mimic protein DMP19 C-terminal domain-containing protein</fullName>
    </recommendedName>
</protein>
<dbReference type="OrthoDB" id="9554199at2"/>
<dbReference type="Gene3D" id="1.20.1420.60">
    <property type="match status" value="1"/>
</dbReference>
<dbReference type="Proteomes" id="UP000199233">
    <property type="component" value="Unassembled WGS sequence"/>
</dbReference>
<dbReference type="InterPro" id="IPR025402">
    <property type="entry name" value="DMP19_C"/>
</dbReference>
<name>A0A1H9MNG2_9GAMM</name>
<reference evidence="2 3" key="1">
    <citation type="submission" date="2016-10" db="EMBL/GenBank/DDBJ databases">
        <authorList>
            <person name="de Groot N.N."/>
        </authorList>
    </citation>
    <scope>NUCLEOTIDE SEQUENCE [LARGE SCALE GENOMIC DNA]</scope>
    <source>
        <strain evidence="2 3">DSM 25927</strain>
    </source>
</reference>
<evidence type="ECO:0000259" key="1">
    <source>
        <dbReference type="Pfam" id="PF14300"/>
    </source>
</evidence>
<dbReference type="EMBL" id="FOFS01000031">
    <property type="protein sequence ID" value="SER25007.1"/>
    <property type="molecule type" value="Genomic_DNA"/>
</dbReference>
<dbReference type="RefSeq" id="WP_093289744.1">
    <property type="nucleotide sequence ID" value="NZ_FOFS01000031.1"/>
</dbReference>
<organism evidence="2 3">
    <name type="scientific">Solimonas aquatica</name>
    <dbReference type="NCBI Taxonomy" id="489703"/>
    <lineage>
        <taxon>Bacteria</taxon>
        <taxon>Pseudomonadati</taxon>
        <taxon>Pseudomonadota</taxon>
        <taxon>Gammaproteobacteria</taxon>
        <taxon>Nevskiales</taxon>
        <taxon>Nevskiaceae</taxon>
        <taxon>Solimonas</taxon>
    </lineage>
</organism>